<feature type="signal peptide" evidence="2">
    <location>
        <begin position="1"/>
        <end position="22"/>
    </location>
</feature>
<reference evidence="4" key="1">
    <citation type="journal article" date="2018" name="Nat. Microbiol.">
        <title>Leveraging single-cell genomics to expand the fungal tree of life.</title>
        <authorList>
            <person name="Ahrendt S.R."/>
            <person name="Quandt C.A."/>
            <person name="Ciobanu D."/>
            <person name="Clum A."/>
            <person name="Salamov A."/>
            <person name="Andreopoulos B."/>
            <person name="Cheng J.F."/>
            <person name="Woyke T."/>
            <person name="Pelin A."/>
            <person name="Henrissat B."/>
            <person name="Reynolds N.K."/>
            <person name="Benny G.L."/>
            <person name="Smith M.E."/>
            <person name="James T.Y."/>
            <person name="Grigoriev I.V."/>
        </authorList>
    </citation>
    <scope>NUCLEOTIDE SEQUENCE [LARGE SCALE GENOMIC DNA]</scope>
    <source>
        <strain evidence="4">ATCC 52028</strain>
    </source>
</reference>
<feature type="compositionally biased region" description="Low complexity" evidence="1">
    <location>
        <begin position="1055"/>
        <end position="1077"/>
    </location>
</feature>
<feature type="compositionally biased region" description="Basic and acidic residues" evidence="1">
    <location>
        <begin position="376"/>
        <end position="388"/>
    </location>
</feature>
<feature type="chain" id="PRO_5020789850" evidence="2">
    <location>
        <begin position="23"/>
        <end position="1145"/>
    </location>
</feature>
<feature type="compositionally biased region" description="Pro residues" evidence="1">
    <location>
        <begin position="203"/>
        <end position="215"/>
    </location>
</feature>
<feature type="compositionally biased region" description="Low complexity" evidence="1">
    <location>
        <begin position="507"/>
        <end position="520"/>
    </location>
</feature>
<feature type="compositionally biased region" description="Low complexity" evidence="1">
    <location>
        <begin position="447"/>
        <end position="462"/>
    </location>
</feature>
<organism evidence="3 4">
    <name type="scientific">Caulochytrium protostelioides</name>
    <dbReference type="NCBI Taxonomy" id="1555241"/>
    <lineage>
        <taxon>Eukaryota</taxon>
        <taxon>Fungi</taxon>
        <taxon>Fungi incertae sedis</taxon>
        <taxon>Chytridiomycota</taxon>
        <taxon>Chytridiomycota incertae sedis</taxon>
        <taxon>Chytridiomycetes</taxon>
        <taxon>Caulochytriales</taxon>
        <taxon>Caulochytriaceae</taxon>
        <taxon>Caulochytrium</taxon>
    </lineage>
</organism>
<feature type="compositionally biased region" description="Low complexity" evidence="1">
    <location>
        <begin position="68"/>
        <end position="78"/>
    </location>
</feature>
<dbReference type="EMBL" id="ML014402">
    <property type="protein sequence ID" value="RKO98562.1"/>
    <property type="molecule type" value="Genomic_DNA"/>
</dbReference>
<dbReference type="STRING" id="1555241.A0A4P9X0P2"/>
<accession>A0A4P9X0P2</accession>
<feature type="compositionally biased region" description="Pro residues" evidence="1">
    <location>
        <begin position="539"/>
        <end position="551"/>
    </location>
</feature>
<dbReference type="Proteomes" id="UP000274922">
    <property type="component" value="Unassembled WGS sequence"/>
</dbReference>
<feature type="compositionally biased region" description="Low complexity" evidence="1">
    <location>
        <begin position="786"/>
        <end position="821"/>
    </location>
</feature>
<keyword evidence="2" id="KW-0732">Signal</keyword>
<feature type="region of interest" description="Disordered" evidence="1">
    <location>
        <begin position="31"/>
        <end position="249"/>
    </location>
</feature>
<feature type="compositionally biased region" description="Low complexity" evidence="1">
    <location>
        <begin position="192"/>
        <end position="202"/>
    </location>
</feature>
<feature type="region of interest" description="Disordered" evidence="1">
    <location>
        <begin position="946"/>
        <end position="1130"/>
    </location>
</feature>
<sequence>MATATSLATTAALMMAPAPVAAPTSVASVVPLPASRPLPTPAPRAQSIGLGALSPGPPPANVRGSGGAFASAPLAGAAPSPPPPPPPPPPTRAPRRVDSVRHSHPPPAVPRLLVAATCKAIPPRIESDRAVPARRASRTVDAAAAATGHPDGPRSAGVADAGRGAPLPVPRVTRPRSSSHGPLGAVRRPRDGAAVGDAAAAASPPPQPPPPPVRPPCLQRVGARERSDSAPTAPPSAPPPVSPTAWSACPKGVYGWLAERRASFTPPSAARERPAPPEALRSRPAEPRDRRVPPAAARTRVSPTGERARPPRASRDPADPAARRPPPAVPSHGGLAGPRSPLAPTPSPPTNSRARSESTPGPPPPAVSAAGGPRDGGYERHASLERRSARPRPRRAAPVPDASGPPAWLPSAAWSTAPPRAAAASDLARVADSHPHAHLPPPRRGHAASASAGEARPAAARRMQMSHPIPDDSPLTPTEGVHAGGSRGGDPRPSGRRPSDQHYFSTAAAAAAAEEAAAAASRAEGLSVPRGRAPVVCISPPPEDAPTPPDAPHAHALRAHSTASDARHERARALARAAGEAFPFPKAEAPANAAVPRGCYDFSTLRPPSPEASGSATTAGAVTAAATTVTATARRTPRASRPHRASLGVTDEARYRDMARLASSELTGGPRESPALSGAATALRRVRRPHRASQPVASSVLRRSTIESHRSGTAFSRRLDELRRTAPRRAHPRFQRSSFSLLTDEVAKLPLSKLLQKMNPFTREPLSGGPDRILAEPASATPSLGSTSTAVAPPSASPLSPHDDASATGLSGHSPGSRPGPAAAAAAAALAGLAPEAASVRPLSTASTVVAAAALAALPLSPGAAAAAAADDDDADAVASPPMAAHVPVPSSPDGNATISSVMTMQWIGVFGGGPLAEGQAGRLVVRNMASSSLLSVSVSLADHDSDAGAAGDGDGDGDAEDALATPLLGAPHPDGRAFEPRHLLDGDVLPASLAGAAPPAPLPEPLPEPLAAKPPRLPPPRPPPAAAAAGSAAARTPLKARPHRIPGELHLHIAAAHAARAAESASAPSASASPVAPAEPPAEPPVPPRSTKPGGSATRGSATRASPRAVPRPASPIGGRPLVASPSALTPAALPAALAAGRSP</sequence>
<gene>
    <name evidence="3" type="ORF">CXG81DRAFT_21223</name>
</gene>
<keyword evidence="4" id="KW-1185">Reference proteome</keyword>
<dbReference type="AlphaFoldDB" id="A0A4P9X0P2"/>
<feature type="region of interest" description="Disordered" evidence="1">
    <location>
        <begin position="762"/>
        <end position="821"/>
    </location>
</feature>
<feature type="compositionally biased region" description="Basic and acidic residues" evidence="1">
    <location>
        <begin position="974"/>
        <end position="986"/>
    </location>
</feature>
<feature type="compositionally biased region" description="Pro residues" evidence="1">
    <location>
        <begin position="1078"/>
        <end position="1091"/>
    </location>
</feature>
<evidence type="ECO:0000313" key="3">
    <source>
        <dbReference type="EMBL" id="RKO98562.1"/>
    </source>
</evidence>
<feature type="region of interest" description="Disordered" evidence="1">
    <location>
        <begin position="264"/>
        <end position="570"/>
    </location>
</feature>
<evidence type="ECO:0000256" key="2">
    <source>
        <dbReference type="SAM" id="SignalP"/>
    </source>
</evidence>
<feature type="compositionally biased region" description="Pro residues" evidence="1">
    <location>
        <begin position="1016"/>
        <end position="1026"/>
    </location>
</feature>
<feature type="compositionally biased region" description="Pro residues" evidence="1">
    <location>
        <begin position="232"/>
        <end position="242"/>
    </location>
</feature>
<proteinExistence type="predicted"/>
<feature type="compositionally biased region" description="Pro residues" evidence="1">
    <location>
        <begin position="999"/>
        <end position="1009"/>
    </location>
</feature>
<evidence type="ECO:0000256" key="1">
    <source>
        <dbReference type="SAM" id="MobiDB-lite"/>
    </source>
</evidence>
<feature type="compositionally biased region" description="Basic and acidic residues" evidence="1">
    <location>
        <begin position="270"/>
        <end position="292"/>
    </location>
</feature>
<name>A0A4P9X0P2_9FUNG</name>
<feature type="compositionally biased region" description="Low complexity" evidence="1">
    <location>
        <begin position="411"/>
        <end position="428"/>
    </location>
</feature>
<evidence type="ECO:0000313" key="4">
    <source>
        <dbReference type="Proteomes" id="UP000274922"/>
    </source>
</evidence>
<feature type="region of interest" description="Disordered" evidence="1">
    <location>
        <begin position="686"/>
        <end position="712"/>
    </location>
</feature>
<feature type="compositionally biased region" description="Pro residues" evidence="1">
    <location>
        <begin position="79"/>
        <end position="92"/>
    </location>
</feature>
<feature type="compositionally biased region" description="Basic and acidic residues" evidence="1">
    <location>
        <begin position="306"/>
        <end position="322"/>
    </location>
</feature>
<feature type="compositionally biased region" description="Low complexity" evidence="1">
    <location>
        <begin position="1102"/>
        <end position="1130"/>
    </location>
</feature>
<protein>
    <submittedName>
        <fullName evidence="3">Uncharacterized protein</fullName>
    </submittedName>
</protein>